<gene>
    <name evidence="5" type="ORF">APZ42_026376</name>
</gene>
<comment type="caution">
    <text evidence="5">The sequence shown here is derived from an EMBL/GenBank/DDBJ whole genome shotgun (WGS) entry which is preliminary data.</text>
</comment>
<dbReference type="InterPro" id="IPR013598">
    <property type="entry name" value="Exportin-1/Importin-b-like"/>
</dbReference>
<dbReference type="Pfam" id="PF25758">
    <property type="entry name" value="TPR_IPO11"/>
    <property type="match status" value="1"/>
</dbReference>
<evidence type="ECO:0000313" key="6">
    <source>
        <dbReference type="Proteomes" id="UP000076858"/>
    </source>
</evidence>
<keyword evidence="6" id="KW-1185">Reference proteome</keyword>
<organism evidence="5 6">
    <name type="scientific">Daphnia magna</name>
    <dbReference type="NCBI Taxonomy" id="35525"/>
    <lineage>
        <taxon>Eukaryota</taxon>
        <taxon>Metazoa</taxon>
        <taxon>Ecdysozoa</taxon>
        <taxon>Arthropoda</taxon>
        <taxon>Crustacea</taxon>
        <taxon>Branchiopoda</taxon>
        <taxon>Diplostraca</taxon>
        <taxon>Cladocera</taxon>
        <taxon>Anomopoda</taxon>
        <taxon>Daphniidae</taxon>
        <taxon>Daphnia</taxon>
    </lineage>
</organism>
<evidence type="ECO:0000256" key="1">
    <source>
        <dbReference type="ARBA" id="ARBA00004123"/>
    </source>
</evidence>
<dbReference type="SUPFAM" id="SSF48371">
    <property type="entry name" value="ARM repeat"/>
    <property type="match status" value="1"/>
</dbReference>
<dbReference type="Proteomes" id="UP000076858">
    <property type="component" value="Unassembled WGS sequence"/>
</dbReference>
<evidence type="ECO:0000256" key="2">
    <source>
        <dbReference type="ARBA" id="ARBA00007991"/>
    </source>
</evidence>
<dbReference type="AlphaFoldDB" id="A0A0P5XLG9"/>
<dbReference type="PANTHER" id="PTHR10997:SF7">
    <property type="entry name" value="IMPORTIN-11"/>
    <property type="match status" value="1"/>
</dbReference>
<name>A0A0P5XLG9_9CRUS</name>
<evidence type="ECO:0000256" key="4">
    <source>
        <dbReference type="ARBA" id="ARBA00023242"/>
    </source>
</evidence>
<dbReference type="GO" id="GO:0006606">
    <property type="term" value="P:protein import into nucleus"/>
    <property type="evidence" value="ECO:0007669"/>
    <property type="project" value="TreeGrafter"/>
</dbReference>
<dbReference type="GO" id="GO:0005635">
    <property type="term" value="C:nuclear envelope"/>
    <property type="evidence" value="ECO:0007669"/>
    <property type="project" value="TreeGrafter"/>
</dbReference>
<dbReference type="GO" id="GO:0005829">
    <property type="term" value="C:cytosol"/>
    <property type="evidence" value="ECO:0007669"/>
    <property type="project" value="TreeGrafter"/>
</dbReference>
<dbReference type="Pfam" id="PF08389">
    <property type="entry name" value="Xpo1"/>
    <property type="match status" value="1"/>
</dbReference>
<dbReference type="PANTHER" id="PTHR10997">
    <property type="entry name" value="IMPORTIN-7, 8, 11"/>
    <property type="match status" value="1"/>
</dbReference>
<dbReference type="FunFam" id="1.25.10.10:FF:001761">
    <property type="entry name" value="Importin-11"/>
    <property type="match status" value="1"/>
</dbReference>
<evidence type="ECO:0000313" key="5">
    <source>
        <dbReference type="EMBL" id="KZS09317.1"/>
    </source>
</evidence>
<protein>
    <submittedName>
        <fullName evidence="5">Importin-11</fullName>
    </submittedName>
</protein>
<dbReference type="PROSITE" id="PS50166">
    <property type="entry name" value="IMPORTIN_B_NT"/>
    <property type="match status" value="1"/>
</dbReference>
<dbReference type="InterPro" id="IPR058669">
    <property type="entry name" value="TPR_IPO7/11-like"/>
</dbReference>
<sequence length="988" mass="112622">MANIQLSVNPSAKAAIFEALQAGVSENTALIKEAEIYLKTVESTPVFHLTLIEIITNTSIDVKVRWLASVYFKNGIDRYWRKNTSNSIPEGEKAILRQKLISHINEPVLQVATQLAIIISKIARYDYPKEWPELLPSLLHLVRTEDDLVQQRALLYLHHVTKSLASKRLAGDRRAFQDLSSEMYSYVYALYSHINQTLLQQMETSNADIVGATMEKALLCLRVMRKLTVHGFKTPHQTNTVMEFVQASYERIKNLLQYRQVILSNDSLLALCEKYLVVHCKVLRDLLDFHPFSFVPFIRMTVEFVLHYLFKPENQVLLFDSFVVQSLNLVKGIVLCAEYRPAKVIEDTKEPATLEAYRIKSEVLTPDSLSLMCRQLIENYLLLSQEDLHLWETNPEEFAAEEGGEAWKYSLRPCTGCLFLSLFHEYQSILSPVLISMLNESMGLIPPNDMSRIIKKDALYNAIGLAAFELFDEVDFDRWFSQVLLQELRVKESNYRILRRRVVWLLGRWIGVKLSVDLRPLIYETVLGLMEPGEDLVIRLSSAVTLRSALDDFEFNAEQFLPYLERSFSLLFTLLKETEECETKMNVLNVMSLLIELLGNQMKPFLGTLLQLLPALWDASDEHNLLRCAIISTLVHVVKGVGSNTEDLLHCLLPVVAYSTDSEQPAHVYLLDDALALWQAMIESLSQANPQVLQLLNNMPQLLELGSENLIICCDILKAYIYLCPDEFLAMYGSRIVNVLMEQIVDMRPEGEMRVMSVIESMLVNRPETAASIVSPILPFVVSSLLDGSSTALIITSFFSAISRVVLASKDIFFQVIAEVARREKQTPEFVLDKFMTLWIDKMSSVFALEKKKLLAIALASLLTCQSDIILDKVCGIFMRICETINDILPPTDSGEEIDRLVYAPGHVQADEGEEEVDNEHLKRYISTRRSVDPVFTLPLPTYFRNQIAQLEAQVGSARFQDMTQTVDNETLEMMRNFLSHQPRNNQL</sequence>
<evidence type="ECO:0000256" key="3">
    <source>
        <dbReference type="ARBA" id="ARBA00022448"/>
    </source>
</evidence>
<reference evidence="5 6" key="1">
    <citation type="submission" date="2016-03" db="EMBL/GenBank/DDBJ databases">
        <title>EvidentialGene: Evidence-directed Construction of Genes on Genomes.</title>
        <authorList>
            <person name="Gilbert D.G."/>
            <person name="Choi J.-H."/>
            <person name="Mockaitis K."/>
            <person name="Colbourne J."/>
            <person name="Pfrender M."/>
        </authorList>
    </citation>
    <scope>NUCLEOTIDE SEQUENCE [LARGE SCALE GENOMIC DNA]</scope>
    <source>
        <strain evidence="5 6">Xinb3</strain>
        <tissue evidence="5">Complete organism</tissue>
    </source>
</reference>
<dbReference type="Pfam" id="PF03810">
    <property type="entry name" value="IBN_N"/>
    <property type="match status" value="1"/>
</dbReference>
<dbReference type="Gene3D" id="1.25.10.10">
    <property type="entry name" value="Leucine-rich Repeat Variant"/>
    <property type="match status" value="1"/>
</dbReference>
<keyword evidence="3" id="KW-0813">Transport</keyword>
<proteinExistence type="inferred from homology"/>
<comment type="similarity">
    <text evidence="2">Belongs to the importin beta family.</text>
</comment>
<dbReference type="GO" id="GO:0031267">
    <property type="term" value="F:small GTPase binding"/>
    <property type="evidence" value="ECO:0007669"/>
    <property type="project" value="InterPro"/>
</dbReference>
<dbReference type="SMART" id="SM00913">
    <property type="entry name" value="IBN_N"/>
    <property type="match status" value="1"/>
</dbReference>
<dbReference type="EMBL" id="LRGB01002076">
    <property type="protein sequence ID" value="KZS09317.1"/>
    <property type="molecule type" value="Genomic_DNA"/>
</dbReference>
<dbReference type="STRING" id="35525.A0A0P5XLG9"/>
<comment type="subcellular location">
    <subcellularLocation>
        <location evidence="1">Nucleus</location>
    </subcellularLocation>
</comment>
<keyword evidence="4" id="KW-0539">Nucleus</keyword>
<dbReference type="InterPro" id="IPR001494">
    <property type="entry name" value="Importin-beta_N"/>
</dbReference>
<accession>A0A0P5XLG9</accession>
<dbReference type="InterPro" id="IPR016024">
    <property type="entry name" value="ARM-type_fold"/>
</dbReference>
<dbReference type="OrthoDB" id="361693at2759"/>
<dbReference type="InterPro" id="IPR011989">
    <property type="entry name" value="ARM-like"/>
</dbReference>